<name>A0A2P2PHZ0_RHIMU</name>
<protein>
    <submittedName>
        <fullName evidence="2">Uncharacterized protein</fullName>
    </submittedName>
</protein>
<evidence type="ECO:0000256" key="1">
    <source>
        <dbReference type="SAM" id="MobiDB-lite"/>
    </source>
</evidence>
<dbReference type="AlphaFoldDB" id="A0A2P2PHZ0"/>
<proteinExistence type="predicted"/>
<sequence>MRVEQNHRPQKRRSGGVLGGEEEIEQEAADRGVAGIQRSLLPRGFHLGSLPDRFLHPEIGQASRLSAAPHCLLAPLRAFGKRLDKAVDGEPGFSEREARQVKGEFHQSNVKEVVIELEPLPGILAQIRPDKDSLGSVEIHVSNEQTK</sequence>
<evidence type="ECO:0000313" key="2">
    <source>
        <dbReference type="EMBL" id="MBX54323.1"/>
    </source>
</evidence>
<feature type="region of interest" description="Disordered" evidence="1">
    <location>
        <begin position="1"/>
        <end position="29"/>
    </location>
</feature>
<organism evidence="2">
    <name type="scientific">Rhizophora mucronata</name>
    <name type="common">Asiatic mangrove</name>
    <dbReference type="NCBI Taxonomy" id="61149"/>
    <lineage>
        <taxon>Eukaryota</taxon>
        <taxon>Viridiplantae</taxon>
        <taxon>Streptophyta</taxon>
        <taxon>Embryophyta</taxon>
        <taxon>Tracheophyta</taxon>
        <taxon>Spermatophyta</taxon>
        <taxon>Magnoliopsida</taxon>
        <taxon>eudicotyledons</taxon>
        <taxon>Gunneridae</taxon>
        <taxon>Pentapetalae</taxon>
        <taxon>rosids</taxon>
        <taxon>fabids</taxon>
        <taxon>Malpighiales</taxon>
        <taxon>Rhizophoraceae</taxon>
        <taxon>Rhizophora</taxon>
    </lineage>
</organism>
<accession>A0A2P2PHZ0</accession>
<dbReference type="EMBL" id="GGEC01073839">
    <property type="protein sequence ID" value="MBX54323.1"/>
    <property type="molecule type" value="Transcribed_RNA"/>
</dbReference>
<reference evidence="2" key="1">
    <citation type="submission" date="2018-02" db="EMBL/GenBank/DDBJ databases">
        <title>Rhizophora mucronata_Transcriptome.</title>
        <authorList>
            <person name="Meera S.P."/>
            <person name="Sreeshan A."/>
            <person name="Augustine A."/>
        </authorList>
    </citation>
    <scope>NUCLEOTIDE SEQUENCE</scope>
    <source>
        <tissue evidence="2">Leaf</tissue>
    </source>
</reference>